<keyword evidence="2" id="KW-1185">Reference proteome</keyword>
<dbReference type="Proteomes" id="UP000501690">
    <property type="component" value="Linkage Group LG2"/>
</dbReference>
<evidence type="ECO:0000313" key="2">
    <source>
        <dbReference type="Proteomes" id="UP000501690"/>
    </source>
</evidence>
<name>A0A4D6KPV2_VIGUN</name>
<protein>
    <submittedName>
        <fullName evidence="1">Uncharacterized protein</fullName>
    </submittedName>
</protein>
<sequence length="242" mass="26979">MSTLKCSIFVVAGDRRWSTVAVGAAEGERAWERDHARERERATERREMEGARAWWLQWPEVVAGGRRWSTVVGGCGGSGCNGEREREHARERHKMVAGGGGRVVVVLAGRCGDRRWSTVAVGAAEGERAWERDHARERERATERREMEGARAWWLQWPEVVAGGRRWSTVVGGCGGSGCNGEREREHARERHKMVAGGGGRVVVVLAGRCGAAERGSRERERERELQRLARGGRRGFAIFEP</sequence>
<accession>A0A4D6KPV2</accession>
<gene>
    <name evidence="1" type="ORF">DEO72_LG2g425</name>
</gene>
<evidence type="ECO:0000313" key="1">
    <source>
        <dbReference type="EMBL" id="QCD80106.1"/>
    </source>
</evidence>
<reference evidence="1 2" key="1">
    <citation type="submission" date="2019-04" db="EMBL/GenBank/DDBJ databases">
        <title>An improved genome assembly and genetic linkage map for asparagus bean, Vigna unguiculata ssp. sesquipedialis.</title>
        <authorList>
            <person name="Xia Q."/>
            <person name="Zhang R."/>
            <person name="Dong Y."/>
        </authorList>
    </citation>
    <scope>NUCLEOTIDE SEQUENCE [LARGE SCALE GENOMIC DNA]</scope>
    <source>
        <tissue evidence="1">Leaf</tissue>
    </source>
</reference>
<dbReference type="EMBL" id="CP039346">
    <property type="protein sequence ID" value="QCD80106.1"/>
    <property type="molecule type" value="Genomic_DNA"/>
</dbReference>
<dbReference type="AlphaFoldDB" id="A0A4D6KPV2"/>
<proteinExistence type="predicted"/>
<organism evidence="1 2">
    <name type="scientific">Vigna unguiculata</name>
    <name type="common">Cowpea</name>
    <dbReference type="NCBI Taxonomy" id="3917"/>
    <lineage>
        <taxon>Eukaryota</taxon>
        <taxon>Viridiplantae</taxon>
        <taxon>Streptophyta</taxon>
        <taxon>Embryophyta</taxon>
        <taxon>Tracheophyta</taxon>
        <taxon>Spermatophyta</taxon>
        <taxon>Magnoliopsida</taxon>
        <taxon>eudicotyledons</taxon>
        <taxon>Gunneridae</taxon>
        <taxon>Pentapetalae</taxon>
        <taxon>rosids</taxon>
        <taxon>fabids</taxon>
        <taxon>Fabales</taxon>
        <taxon>Fabaceae</taxon>
        <taxon>Papilionoideae</taxon>
        <taxon>50 kb inversion clade</taxon>
        <taxon>NPAAA clade</taxon>
        <taxon>indigoferoid/millettioid clade</taxon>
        <taxon>Phaseoleae</taxon>
        <taxon>Vigna</taxon>
    </lineage>
</organism>